<name>A0A2Z4IE52_9BACT</name>
<feature type="transmembrane region" description="Helical" evidence="1">
    <location>
        <begin position="15"/>
        <end position="36"/>
    </location>
</feature>
<organism evidence="2 3">
    <name type="scientific">Echinicola strongylocentroti</name>
    <dbReference type="NCBI Taxonomy" id="1795355"/>
    <lineage>
        <taxon>Bacteria</taxon>
        <taxon>Pseudomonadati</taxon>
        <taxon>Bacteroidota</taxon>
        <taxon>Cytophagia</taxon>
        <taxon>Cytophagales</taxon>
        <taxon>Cyclobacteriaceae</taxon>
        <taxon>Echinicola</taxon>
    </lineage>
</organism>
<keyword evidence="1" id="KW-0812">Transmembrane</keyword>
<gene>
    <name evidence="2" type="ORF">DN752_03835</name>
</gene>
<keyword evidence="3" id="KW-1185">Reference proteome</keyword>
<dbReference type="OrthoDB" id="1098767at2"/>
<dbReference type="RefSeq" id="WP_112782758.1">
    <property type="nucleotide sequence ID" value="NZ_CP030041.1"/>
</dbReference>
<accession>A0A2Z4IE52</accession>
<evidence type="ECO:0008006" key="4">
    <source>
        <dbReference type="Google" id="ProtNLM"/>
    </source>
</evidence>
<dbReference type="Pfam" id="PF17170">
    <property type="entry name" value="DUF5128"/>
    <property type="match status" value="1"/>
</dbReference>
<evidence type="ECO:0000256" key="1">
    <source>
        <dbReference type="SAM" id="Phobius"/>
    </source>
</evidence>
<proteinExistence type="predicted"/>
<keyword evidence="1" id="KW-1133">Transmembrane helix</keyword>
<evidence type="ECO:0000313" key="3">
    <source>
        <dbReference type="Proteomes" id="UP000248688"/>
    </source>
</evidence>
<dbReference type="EMBL" id="CP030041">
    <property type="protein sequence ID" value="AWW29342.1"/>
    <property type="molecule type" value="Genomic_DNA"/>
</dbReference>
<dbReference type="AlphaFoldDB" id="A0A2Z4IE52"/>
<keyword evidence="1" id="KW-0472">Membrane</keyword>
<evidence type="ECO:0000313" key="2">
    <source>
        <dbReference type="EMBL" id="AWW29342.1"/>
    </source>
</evidence>
<dbReference type="Proteomes" id="UP000248688">
    <property type="component" value="Chromosome"/>
</dbReference>
<dbReference type="KEGG" id="est:DN752_03835"/>
<sequence>MFSLAFNYTLRRRLFLLRALVIDCGIGWFIFFTLLLCFSSCGDKRHTADEVLVINPKEADRSMLLSELVDSVYYIKLETSENCLMGQLREVVIKEKYIYAIDKQQEAIFVFDKKGRFISKLDNKGESPEEYTVMGPVFISENEDFIEVIDDSKRERSRMIKYSNISFEYLRERPVIAPVANSWRRKNDFMYFSTQQIENIVNDEVTNADLIVVKDNKDQRALFKKNIDSQGNTFSPNVESFTVNDKGDIYVSLMYSNTFYQLSGMEADPILTIDFEKYGMDNTVGQRSTQKQMEYLERGTEGLATFPVLNINNDDVMAFSYYFKENSTNQLNHYINFKKSNRYFHVHKIVNDLTDFPRNIYLSSYLWAIRYEVMHGDFLVEVVLPWHELQEKEMYFNGVGTVKAEDNPIILLMKPKKVFM</sequence>
<protein>
    <recommendedName>
        <fullName evidence="4">6-bladed beta-propeller</fullName>
    </recommendedName>
</protein>
<reference evidence="2 3" key="1">
    <citation type="submission" date="2018-06" db="EMBL/GenBank/DDBJ databases">
        <title>Echinicola strongylocentroti sp. nov., isolated from a sea urchin Strongylocentrotus intermedius.</title>
        <authorList>
            <person name="Bae S.S."/>
        </authorList>
    </citation>
    <scope>NUCLEOTIDE SEQUENCE [LARGE SCALE GENOMIC DNA]</scope>
    <source>
        <strain evidence="2 3">MEBiC08714</strain>
    </source>
</reference>